<dbReference type="STRING" id="1429867.A0A0G4PX64"/>
<gene>
    <name evidence="5" type="ORF">PCAMFM013_S074g000002</name>
</gene>
<dbReference type="Pfam" id="PF00106">
    <property type="entry name" value="adh_short"/>
    <property type="match status" value="1"/>
</dbReference>
<feature type="region of interest" description="Disordered" evidence="4">
    <location>
        <begin position="65"/>
        <end position="85"/>
    </location>
</feature>
<keyword evidence="2" id="KW-0521">NADP</keyword>
<evidence type="ECO:0000256" key="1">
    <source>
        <dbReference type="ARBA" id="ARBA00006484"/>
    </source>
</evidence>
<dbReference type="InterPro" id="IPR002347">
    <property type="entry name" value="SDR_fam"/>
</dbReference>
<reference evidence="5 6" key="1">
    <citation type="journal article" date="2014" name="Nat. Commun.">
        <title>Multiple recent horizontal transfers of a large genomic region in cheese making fungi.</title>
        <authorList>
            <person name="Cheeseman K."/>
            <person name="Ropars J."/>
            <person name="Renault P."/>
            <person name="Dupont J."/>
            <person name="Gouzy J."/>
            <person name="Branca A."/>
            <person name="Abraham A.L."/>
            <person name="Ceppi M."/>
            <person name="Conseiller E."/>
            <person name="Debuchy R."/>
            <person name="Malagnac F."/>
            <person name="Goarin A."/>
            <person name="Silar P."/>
            <person name="Lacoste S."/>
            <person name="Sallet E."/>
            <person name="Bensimon A."/>
            <person name="Giraud T."/>
            <person name="Brygoo Y."/>
        </authorList>
    </citation>
    <scope>NUCLEOTIDE SEQUENCE [LARGE SCALE GENOMIC DNA]</scope>
    <source>
        <strain evidence="6">FM 013</strain>
    </source>
</reference>
<dbReference type="PANTHER" id="PTHR24320:SF236">
    <property type="entry name" value="SHORT-CHAIN DEHYDROGENASE-RELATED"/>
    <property type="match status" value="1"/>
</dbReference>
<evidence type="ECO:0000313" key="5">
    <source>
        <dbReference type="EMBL" id="CRL31087.1"/>
    </source>
</evidence>
<dbReference type="InterPro" id="IPR036291">
    <property type="entry name" value="NAD(P)-bd_dom_sf"/>
</dbReference>
<dbReference type="EMBL" id="HG793206">
    <property type="protein sequence ID" value="CRL31087.1"/>
    <property type="molecule type" value="Genomic_DNA"/>
</dbReference>
<evidence type="ECO:0000256" key="4">
    <source>
        <dbReference type="SAM" id="MobiDB-lite"/>
    </source>
</evidence>
<dbReference type="Proteomes" id="UP000053732">
    <property type="component" value="Unassembled WGS sequence"/>
</dbReference>
<comment type="similarity">
    <text evidence="1">Belongs to the short-chain dehydrogenases/reductases (SDR) family.</text>
</comment>
<keyword evidence="3" id="KW-0560">Oxidoreductase</keyword>
<sequence length="341" mass="37172">MSLTSLRNLRTQWFPPKPAFTEKELPSQTGRVFIVTGGNAGVGLELCKILYGSGATIYMASRSKASQPKQIQTHDPHPVEPAPKSPGKIKFLHLDLNDLESVKGAATTFAQQESKLDVLWNNAGTGANLVEAGAKTAQGFEAMVGMHCIATLLFTELLRPQLRAAAAAPETPRGSVRVVWTSSFLAEGASPPNGIDFTVLDKGTKDRTRNYAVSKVGTWMLGRELARRSQVDQDNIVSVVQNPGNLNAGSYAGTPAVAMFFIGPLLHEAKFGAYTELYAGLSSEITLEKNGAYIIPWGRIRPDKDCPRRDIVTAMTSTEDGGLGYPTRFWEWCEQQWKPFV</sequence>
<dbReference type="PRINTS" id="PR00081">
    <property type="entry name" value="GDHRDH"/>
</dbReference>
<organism evidence="5 6">
    <name type="scientific">Penicillium camemberti (strain FM 013)</name>
    <dbReference type="NCBI Taxonomy" id="1429867"/>
    <lineage>
        <taxon>Eukaryota</taxon>
        <taxon>Fungi</taxon>
        <taxon>Dikarya</taxon>
        <taxon>Ascomycota</taxon>
        <taxon>Pezizomycotina</taxon>
        <taxon>Eurotiomycetes</taxon>
        <taxon>Eurotiomycetidae</taxon>
        <taxon>Eurotiales</taxon>
        <taxon>Aspergillaceae</taxon>
        <taxon>Penicillium</taxon>
    </lineage>
</organism>
<keyword evidence="6" id="KW-1185">Reference proteome</keyword>
<evidence type="ECO:0000256" key="3">
    <source>
        <dbReference type="ARBA" id="ARBA00023002"/>
    </source>
</evidence>
<proteinExistence type="inferred from homology"/>
<dbReference type="GO" id="GO:0016491">
    <property type="term" value="F:oxidoreductase activity"/>
    <property type="evidence" value="ECO:0007669"/>
    <property type="project" value="UniProtKB-KW"/>
</dbReference>
<accession>A0A0G4PX64</accession>
<evidence type="ECO:0000313" key="6">
    <source>
        <dbReference type="Proteomes" id="UP000053732"/>
    </source>
</evidence>
<dbReference type="SUPFAM" id="SSF51735">
    <property type="entry name" value="NAD(P)-binding Rossmann-fold domains"/>
    <property type="match status" value="1"/>
</dbReference>
<dbReference type="AlphaFoldDB" id="A0A0G4PX64"/>
<dbReference type="Gene3D" id="3.40.50.720">
    <property type="entry name" value="NAD(P)-binding Rossmann-like Domain"/>
    <property type="match status" value="1"/>
</dbReference>
<dbReference type="PANTHER" id="PTHR24320">
    <property type="entry name" value="RETINOL DEHYDROGENASE"/>
    <property type="match status" value="1"/>
</dbReference>
<name>A0A0G4PX64_PENC3</name>
<protein>
    <submittedName>
        <fullName evidence="5">Short-chain dehydrogenase/reductase SDR</fullName>
    </submittedName>
</protein>
<evidence type="ECO:0000256" key="2">
    <source>
        <dbReference type="ARBA" id="ARBA00022857"/>
    </source>
</evidence>